<keyword evidence="2" id="KW-1185">Reference proteome</keyword>
<name>A0AAN8F6S1_TRICO</name>
<dbReference type="AlphaFoldDB" id="A0AAN8F6S1"/>
<comment type="caution">
    <text evidence="1">The sequence shown here is derived from an EMBL/GenBank/DDBJ whole genome shotgun (WGS) entry which is preliminary data.</text>
</comment>
<gene>
    <name evidence="1" type="ORF">GCK32_019900</name>
</gene>
<dbReference type="EMBL" id="WIXE01015625">
    <property type="protein sequence ID" value="KAK5973327.1"/>
    <property type="molecule type" value="Genomic_DNA"/>
</dbReference>
<organism evidence="1 2">
    <name type="scientific">Trichostrongylus colubriformis</name>
    <name type="common">Black scour worm</name>
    <dbReference type="NCBI Taxonomy" id="6319"/>
    <lineage>
        <taxon>Eukaryota</taxon>
        <taxon>Metazoa</taxon>
        <taxon>Ecdysozoa</taxon>
        <taxon>Nematoda</taxon>
        <taxon>Chromadorea</taxon>
        <taxon>Rhabditida</taxon>
        <taxon>Rhabditina</taxon>
        <taxon>Rhabditomorpha</taxon>
        <taxon>Strongyloidea</taxon>
        <taxon>Trichostrongylidae</taxon>
        <taxon>Trichostrongylus</taxon>
    </lineage>
</organism>
<evidence type="ECO:0000313" key="1">
    <source>
        <dbReference type="EMBL" id="KAK5973327.1"/>
    </source>
</evidence>
<protein>
    <submittedName>
        <fullName evidence="1">Uncharacterized protein</fullName>
    </submittedName>
</protein>
<proteinExistence type="predicted"/>
<reference evidence="1 2" key="1">
    <citation type="submission" date="2019-10" db="EMBL/GenBank/DDBJ databases">
        <title>Assembly and Annotation for the nematode Trichostrongylus colubriformis.</title>
        <authorList>
            <person name="Martin J."/>
        </authorList>
    </citation>
    <scope>NUCLEOTIDE SEQUENCE [LARGE SCALE GENOMIC DNA]</scope>
    <source>
        <strain evidence="1">G859</strain>
        <tissue evidence="1">Whole worm</tissue>
    </source>
</reference>
<dbReference type="Proteomes" id="UP001331761">
    <property type="component" value="Unassembled WGS sequence"/>
</dbReference>
<accession>A0AAN8F6S1</accession>
<evidence type="ECO:0000313" key="2">
    <source>
        <dbReference type="Proteomes" id="UP001331761"/>
    </source>
</evidence>
<sequence length="77" mass="8611">MKILGKDLTQIVTPPVQERPSPPTAAIDYEAHELSGLQHRHWKERTVFDDEGTLFEIEEIEGEPCSKRASTSTSCGD</sequence>